<evidence type="ECO:0000259" key="1">
    <source>
        <dbReference type="Pfam" id="PF14024"/>
    </source>
</evidence>
<organism evidence="2 3">
    <name type="scientific">Cryptosporangium japonicum</name>
    <dbReference type="NCBI Taxonomy" id="80872"/>
    <lineage>
        <taxon>Bacteria</taxon>
        <taxon>Bacillati</taxon>
        <taxon>Actinomycetota</taxon>
        <taxon>Actinomycetes</taxon>
        <taxon>Cryptosporangiales</taxon>
        <taxon>Cryptosporangiaceae</taxon>
        <taxon>Cryptosporangium</taxon>
    </lineage>
</organism>
<keyword evidence="3" id="KW-1185">Reference proteome</keyword>
<feature type="domain" description="DUF4240" evidence="1">
    <location>
        <begin position="1"/>
        <end position="135"/>
    </location>
</feature>
<dbReference type="InterPro" id="IPR025334">
    <property type="entry name" value="DUF4240"/>
</dbReference>
<evidence type="ECO:0000313" key="3">
    <source>
        <dbReference type="Proteomes" id="UP001500967"/>
    </source>
</evidence>
<sequence length="167" mass="18236">MDEAGFWDVIERAYAALECGYYDDEPAEAVAQAWRDEVPAADVADFADHFARAMERARRPGVLAAARLLAGATDDERDTLLRYGDGYAAFRASLIALGRSSFEAVLADPDVLASLPDADAVDRGDWHFFMPLHTVFARGRRTDEDVDPPPVEAHLPALSARFPNGAV</sequence>
<dbReference type="Pfam" id="PF14024">
    <property type="entry name" value="DUF4240"/>
    <property type="match status" value="1"/>
</dbReference>
<dbReference type="Proteomes" id="UP001500967">
    <property type="component" value="Unassembled WGS sequence"/>
</dbReference>
<name>A0ABN0UHW8_9ACTN</name>
<evidence type="ECO:0000313" key="2">
    <source>
        <dbReference type="EMBL" id="GAA0251185.1"/>
    </source>
</evidence>
<proteinExistence type="predicted"/>
<reference evidence="2 3" key="1">
    <citation type="journal article" date="2019" name="Int. J. Syst. Evol. Microbiol.">
        <title>The Global Catalogue of Microorganisms (GCM) 10K type strain sequencing project: providing services to taxonomists for standard genome sequencing and annotation.</title>
        <authorList>
            <consortium name="The Broad Institute Genomics Platform"/>
            <consortium name="The Broad Institute Genome Sequencing Center for Infectious Disease"/>
            <person name="Wu L."/>
            <person name="Ma J."/>
        </authorList>
    </citation>
    <scope>NUCLEOTIDE SEQUENCE [LARGE SCALE GENOMIC DNA]</scope>
    <source>
        <strain evidence="2 3">JCM 10425</strain>
    </source>
</reference>
<gene>
    <name evidence="2" type="ORF">GCM10009539_40390</name>
</gene>
<dbReference type="EMBL" id="BAAAGX010000016">
    <property type="protein sequence ID" value="GAA0251185.1"/>
    <property type="molecule type" value="Genomic_DNA"/>
</dbReference>
<accession>A0ABN0UHW8</accession>
<comment type="caution">
    <text evidence="2">The sequence shown here is derived from an EMBL/GenBank/DDBJ whole genome shotgun (WGS) entry which is preliminary data.</text>
</comment>
<dbReference type="RefSeq" id="WP_344650413.1">
    <property type="nucleotide sequence ID" value="NZ_BAAAGX010000016.1"/>
</dbReference>
<protein>
    <recommendedName>
        <fullName evidence="1">DUF4240 domain-containing protein</fullName>
    </recommendedName>
</protein>